<gene>
    <name evidence="2" type="ordered locus">ambt_08370</name>
</gene>
<evidence type="ECO:0000259" key="1">
    <source>
        <dbReference type="PROSITE" id="PS50995"/>
    </source>
</evidence>
<dbReference type="InterPro" id="IPR036388">
    <property type="entry name" value="WH-like_DNA-bd_sf"/>
</dbReference>
<proteinExistence type="predicted"/>
<dbReference type="HOGENOM" id="CLU_083287_2_5_6"/>
<evidence type="ECO:0000313" key="2">
    <source>
        <dbReference type="EMBL" id="AEF03202.1"/>
    </source>
</evidence>
<dbReference type="AlphaFoldDB" id="F5Z809"/>
<dbReference type="PANTHER" id="PTHR33164">
    <property type="entry name" value="TRANSCRIPTIONAL REGULATOR, MARR FAMILY"/>
    <property type="match status" value="1"/>
</dbReference>
<dbReference type="GO" id="GO:0006950">
    <property type="term" value="P:response to stress"/>
    <property type="evidence" value="ECO:0007669"/>
    <property type="project" value="TreeGrafter"/>
</dbReference>
<dbReference type="Pfam" id="PF01047">
    <property type="entry name" value="MarR"/>
    <property type="match status" value="1"/>
</dbReference>
<organism evidence="2 3">
    <name type="scientific">Alteromonas naphthalenivorans</name>
    <dbReference type="NCBI Taxonomy" id="715451"/>
    <lineage>
        <taxon>Bacteria</taxon>
        <taxon>Pseudomonadati</taxon>
        <taxon>Pseudomonadota</taxon>
        <taxon>Gammaproteobacteria</taxon>
        <taxon>Alteromonadales</taxon>
        <taxon>Alteromonadaceae</taxon>
        <taxon>Alteromonas/Salinimonas group</taxon>
        <taxon>Alteromonas</taxon>
    </lineage>
</organism>
<dbReference type="SUPFAM" id="SSF46785">
    <property type="entry name" value="Winged helix' DNA-binding domain"/>
    <property type="match status" value="1"/>
</dbReference>
<dbReference type="PANTHER" id="PTHR33164:SF43">
    <property type="entry name" value="HTH-TYPE TRANSCRIPTIONAL REPRESSOR YETL"/>
    <property type="match status" value="1"/>
</dbReference>
<dbReference type="OrthoDB" id="5295456at2"/>
<name>F5Z809_ALTNA</name>
<dbReference type="eggNOG" id="COG1846">
    <property type="taxonomic scope" value="Bacteria"/>
</dbReference>
<feature type="domain" description="HTH marR-type" evidence="1">
    <location>
        <begin position="1"/>
        <end position="140"/>
    </location>
</feature>
<evidence type="ECO:0000313" key="3">
    <source>
        <dbReference type="Proteomes" id="UP000000683"/>
    </source>
</evidence>
<sequence length="140" mass="15457">MKQHSDSGSITKNLWLNTAIMTKRLDNSLGDIHGIGSTEYMVLFTLIKAPSHTLRRVDIADALARSVSGITRLLQPMEKNGLVTKDSNERGAKVSLIKLTAAGEELFNNACVTFDAQSQTMLKNLDKENADKLLNLLRMI</sequence>
<keyword evidence="3" id="KW-1185">Reference proteome</keyword>
<dbReference type="KEGG" id="alt:ambt_08370"/>
<dbReference type="PROSITE" id="PS50995">
    <property type="entry name" value="HTH_MARR_2"/>
    <property type="match status" value="1"/>
</dbReference>
<dbReference type="SMART" id="SM00347">
    <property type="entry name" value="HTH_MARR"/>
    <property type="match status" value="1"/>
</dbReference>
<protein>
    <submittedName>
        <fullName evidence="2">MarR family transcriptional regulator</fullName>
    </submittedName>
</protein>
<dbReference type="InterPro" id="IPR039422">
    <property type="entry name" value="MarR/SlyA-like"/>
</dbReference>
<dbReference type="InterPro" id="IPR000835">
    <property type="entry name" value="HTH_MarR-typ"/>
</dbReference>
<dbReference type="PRINTS" id="PR00598">
    <property type="entry name" value="HTHMARR"/>
</dbReference>
<accession>F5Z809</accession>
<dbReference type="GO" id="GO:0003700">
    <property type="term" value="F:DNA-binding transcription factor activity"/>
    <property type="evidence" value="ECO:0007669"/>
    <property type="project" value="InterPro"/>
</dbReference>
<dbReference type="RefSeq" id="WP_013784140.1">
    <property type="nucleotide sequence ID" value="NC_015554.1"/>
</dbReference>
<dbReference type="EMBL" id="CP002339">
    <property type="protein sequence ID" value="AEF03202.1"/>
    <property type="molecule type" value="Genomic_DNA"/>
</dbReference>
<dbReference type="Gene3D" id="1.10.10.10">
    <property type="entry name" value="Winged helix-like DNA-binding domain superfamily/Winged helix DNA-binding domain"/>
    <property type="match status" value="1"/>
</dbReference>
<reference evidence="2 3" key="1">
    <citation type="journal article" date="2011" name="J. Bacteriol.">
        <title>Complete genome sequence of the polycyclic aromatic hydrocarbon-degrading bacterium Alteromonas sp. strain SN2.</title>
        <authorList>
            <person name="Jin H.M."/>
            <person name="Jeong H."/>
            <person name="Moon E.J."/>
            <person name="Math R.K."/>
            <person name="Lee K."/>
            <person name="Kim H.J."/>
            <person name="Jeon C.O."/>
            <person name="Oh T.K."/>
            <person name="Kim J.F."/>
        </authorList>
    </citation>
    <scope>NUCLEOTIDE SEQUENCE [LARGE SCALE GENOMIC DNA]</scope>
    <source>
        <strain evidence="3">JCM 17741 / KACC 18427 / KCTC 11700BP / SN2</strain>
    </source>
</reference>
<dbReference type="InterPro" id="IPR036390">
    <property type="entry name" value="WH_DNA-bd_sf"/>
</dbReference>
<dbReference type="Proteomes" id="UP000000683">
    <property type="component" value="Chromosome"/>
</dbReference>